<evidence type="ECO:0008006" key="3">
    <source>
        <dbReference type="Google" id="ProtNLM"/>
    </source>
</evidence>
<name>A0AAX6ERC9_IRIPA</name>
<protein>
    <recommendedName>
        <fullName evidence="3">Maturase K</fullName>
    </recommendedName>
</protein>
<keyword evidence="2" id="KW-1185">Reference proteome</keyword>
<evidence type="ECO:0000313" key="1">
    <source>
        <dbReference type="EMBL" id="KAJ6806732.1"/>
    </source>
</evidence>
<gene>
    <name evidence="1" type="ORF">M6B38_106590</name>
</gene>
<evidence type="ECO:0000313" key="2">
    <source>
        <dbReference type="Proteomes" id="UP001140949"/>
    </source>
</evidence>
<dbReference type="AlphaFoldDB" id="A0AAX6ERC9"/>
<organism evidence="1 2">
    <name type="scientific">Iris pallida</name>
    <name type="common">Sweet iris</name>
    <dbReference type="NCBI Taxonomy" id="29817"/>
    <lineage>
        <taxon>Eukaryota</taxon>
        <taxon>Viridiplantae</taxon>
        <taxon>Streptophyta</taxon>
        <taxon>Embryophyta</taxon>
        <taxon>Tracheophyta</taxon>
        <taxon>Spermatophyta</taxon>
        <taxon>Magnoliopsida</taxon>
        <taxon>Liliopsida</taxon>
        <taxon>Asparagales</taxon>
        <taxon>Iridaceae</taxon>
        <taxon>Iridoideae</taxon>
        <taxon>Irideae</taxon>
        <taxon>Iris</taxon>
    </lineage>
</organism>
<dbReference type="Proteomes" id="UP001140949">
    <property type="component" value="Unassembled WGS sequence"/>
</dbReference>
<dbReference type="EMBL" id="JANAVB010034419">
    <property type="protein sequence ID" value="KAJ6806732.1"/>
    <property type="molecule type" value="Genomic_DNA"/>
</dbReference>
<reference evidence="1" key="2">
    <citation type="submission" date="2023-04" db="EMBL/GenBank/DDBJ databases">
        <authorList>
            <person name="Bruccoleri R.E."/>
            <person name="Oakeley E.J."/>
            <person name="Faust A.-M."/>
            <person name="Dessus-Babus S."/>
            <person name="Altorfer M."/>
            <person name="Burckhardt D."/>
            <person name="Oertli M."/>
            <person name="Naumann U."/>
            <person name="Petersen F."/>
            <person name="Wong J."/>
        </authorList>
    </citation>
    <scope>NUCLEOTIDE SEQUENCE</scope>
    <source>
        <strain evidence="1">GSM-AAB239-AS_SAM_17_03QT</strain>
        <tissue evidence="1">Leaf</tissue>
    </source>
</reference>
<reference evidence="1" key="1">
    <citation type="journal article" date="2023" name="GigaByte">
        <title>Genome assembly of the bearded iris, Iris pallida Lam.</title>
        <authorList>
            <person name="Bruccoleri R.E."/>
            <person name="Oakeley E.J."/>
            <person name="Faust A.M.E."/>
            <person name="Altorfer M."/>
            <person name="Dessus-Babus S."/>
            <person name="Burckhardt D."/>
            <person name="Oertli M."/>
            <person name="Naumann U."/>
            <person name="Petersen F."/>
            <person name="Wong J."/>
        </authorList>
    </citation>
    <scope>NUCLEOTIDE SEQUENCE</scope>
    <source>
        <strain evidence="1">GSM-AAB239-AS_SAM_17_03QT</strain>
    </source>
</reference>
<accession>A0AAX6ERC9</accession>
<proteinExistence type="predicted"/>
<sequence>MNSMCRSYWLELLEFFNELFMAELFDEVCFDKSRERTSMTRSVLRLIASRDCCASLIFVAH</sequence>
<comment type="caution">
    <text evidence="1">The sequence shown here is derived from an EMBL/GenBank/DDBJ whole genome shotgun (WGS) entry which is preliminary data.</text>
</comment>